<comment type="caution">
    <text evidence="1">The sequence shown here is derived from an EMBL/GenBank/DDBJ whole genome shotgun (WGS) entry which is preliminary data.</text>
</comment>
<dbReference type="AlphaFoldDB" id="A0A8J6KCJ5"/>
<dbReference type="Proteomes" id="UP000770717">
    <property type="component" value="Unassembled WGS sequence"/>
</dbReference>
<gene>
    <name evidence="1" type="ORF">GDO78_007255</name>
</gene>
<accession>A0A8J6KCJ5</accession>
<dbReference type="EMBL" id="WNTK01000003">
    <property type="protein sequence ID" value="KAG9487296.1"/>
    <property type="molecule type" value="Genomic_DNA"/>
</dbReference>
<evidence type="ECO:0000313" key="2">
    <source>
        <dbReference type="Proteomes" id="UP000770717"/>
    </source>
</evidence>
<proteinExistence type="predicted"/>
<evidence type="ECO:0000313" key="1">
    <source>
        <dbReference type="EMBL" id="KAG9487296.1"/>
    </source>
</evidence>
<protein>
    <submittedName>
        <fullName evidence="1">Uncharacterized protein</fullName>
    </submittedName>
</protein>
<name>A0A8J6KCJ5_ELECQ</name>
<sequence length="82" mass="9889">MKPTDTQTQMYFKGSVHKTCMQLFNKVLFTCSWVPLNHGNICKQVHRQPQFFTNVLHRDMWIQQCQARSYKVQIQKWLCKLI</sequence>
<reference evidence="1" key="1">
    <citation type="thesis" date="2020" institute="ProQuest LLC" country="789 East Eisenhower Parkway, Ann Arbor, MI, USA">
        <title>Comparative Genomics and Chromosome Evolution.</title>
        <authorList>
            <person name="Mudd A.B."/>
        </authorList>
    </citation>
    <scope>NUCLEOTIDE SEQUENCE</scope>
    <source>
        <strain evidence="1">HN-11 Male</strain>
        <tissue evidence="1">Kidney and liver</tissue>
    </source>
</reference>
<keyword evidence="2" id="KW-1185">Reference proteome</keyword>
<organism evidence="1 2">
    <name type="scientific">Eleutherodactylus coqui</name>
    <name type="common">Puerto Rican coqui</name>
    <dbReference type="NCBI Taxonomy" id="57060"/>
    <lineage>
        <taxon>Eukaryota</taxon>
        <taxon>Metazoa</taxon>
        <taxon>Chordata</taxon>
        <taxon>Craniata</taxon>
        <taxon>Vertebrata</taxon>
        <taxon>Euteleostomi</taxon>
        <taxon>Amphibia</taxon>
        <taxon>Batrachia</taxon>
        <taxon>Anura</taxon>
        <taxon>Neobatrachia</taxon>
        <taxon>Hyloidea</taxon>
        <taxon>Eleutherodactylidae</taxon>
        <taxon>Eleutherodactylinae</taxon>
        <taxon>Eleutherodactylus</taxon>
        <taxon>Eleutherodactylus</taxon>
    </lineage>
</organism>